<sequence>MAPMLMAGSSRSVSFSPTITLLKKNVSPSPPFTLTELPYLGTNGCIETVKSFLGISSC</sequence>
<reference evidence="1 2" key="1">
    <citation type="journal article" date="2018" name="Front. Plant Sci.">
        <title>Red Clover (Trifolium pratense) and Zigzag Clover (T. medium) - A Picture of Genomic Similarities and Differences.</title>
        <authorList>
            <person name="Dluhosova J."/>
            <person name="Istvanek J."/>
            <person name="Nedelnik J."/>
            <person name="Repkova J."/>
        </authorList>
    </citation>
    <scope>NUCLEOTIDE SEQUENCE [LARGE SCALE GENOMIC DNA]</scope>
    <source>
        <strain evidence="2">cv. 10/8</strain>
        <tissue evidence="1">Leaf</tissue>
    </source>
</reference>
<dbReference type="AlphaFoldDB" id="A0A392V1Z7"/>
<organism evidence="1 2">
    <name type="scientific">Trifolium medium</name>
    <dbReference type="NCBI Taxonomy" id="97028"/>
    <lineage>
        <taxon>Eukaryota</taxon>
        <taxon>Viridiplantae</taxon>
        <taxon>Streptophyta</taxon>
        <taxon>Embryophyta</taxon>
        <taxon>Tracheophyta</taxon>
        <taxon>Spermatophyta</taxon>
        <taxon>Magnoliopsida</taxon>
        <taxon>eudicotyledons</taxon>
        <taxon>Gunneridae</taxon>
        <taxon>Pentapetalae</taxon>
        <taxon>rosids</taxon>
        <taxon>fabids</taxon>
        <taxon>Fabales</taxon>
        <taxon>Fabaceae</taxon>
        <taxon>Papilionoideae</taxon>
        <taxon>50 kb inversion clade</taxon>
        <taxon>NPAAA clade</taxon>
        <taxon>Hologalegina</taxon>
        <taxon>IRL clade</taxon>
        <taxon>Trifolieae</taxon>
        <taxon>Trifolium</taxon>
    </lineage>
</organism>
<dbReference type="EMBL" id="LXQA011040485">
    <property type="protein sequence ID" value="MCI82318.1"/>
    <property type="molecule type" value="Genomic_DNA"/>
</dbReference>
<evidence type="ECO:0000313" key="1">
    <source>
        <dbReference type="EMBL" id="MCI82318.1"/>
    </source>
</evidence>
<proteinExistence type="predicted"/>
<feature type="non-terminal residue" evidence="1">
    <location>
        <position position="58"/>
    </location>
</feature>
<name>A0A392V1Z7_9FABA</name>
<evidence type="ECO:0000313" key="2">
    <source>
        <dbReference type="Proteomes" id="UP000265520"/>
    </source>
</evidence>
<comment type="caution">
    <text evidence="1">The sequence shown here is derived from an EMBL/GenBank/DDBJ whole genome shotgun (WGS) entry which is preliminary data.</text>
</comment>
<keyword evidence="2" id="KW-1185">Reference proteome</keyword>
<protein>
    <submittedName>
        <fullName evidence="1">Uncharacterized protein</fullName>
    </submittedName>
</protein>
<accession>A0A392V1Z7</accession>
<dbReference type="Proteomes" id="UP000265520">
    <property type="component" value="Unassembled WGS sequence"/>
</dbReference>